<evidence type="ECO:0000313" key="3">
    <source>
        <dbReference type="Proteomes" id="UP001500567"/>
    </source>
</evidence>
<dbReference type="EMBL" id="BAABDJ010000009">
    <property type="protein sequence ID" value="GAA4004331.1"/>
    <property type="molecule type" value="Genomic_DNA"/>
</dbReference>
<dbReference type="Proteomes" id="UP001500567">
    <property type="component" value="Unassembled WGS sequence"/>
</dbReference>
<keyword evidence="3" id="KW-1185">Reference proteome</keyword>
<comment type="caution">
    <text evidence="2">The sequence shown here is derived from an EMBL/GenBank/DDBJ whole genome shotgun (WGS) entry which is preliminary data.</text>
</comment>
<evidence type="ECO:0000313" key="2">
    <source>
        <dbReference type="EMBL" id="GAA4004331.1"/>
    </source>
</evidence>
<accession>A0ABP7RZ99</accession>
<dbReference type="RefSeq" id="WP_345072089.1">
    <property type="nucleotide sequence ID" value="NZ_BAABDJ010000009.1"/>
</dbReference>
<evidence type="ECO:0000256" key="1">
    <source>
        <dbReference type="SAM" id="Phobius"/>
    </source>
</evidence>
<keyword evidence="1" id="KW-0472">Membrane</keyword>
<organism evidence="2 3">
    <name type="scientific">Hymenobacter fastidiosus</name>
    <dbReference type="NCBI Taxonomy" id="486264"/>
    <lineage>
        <taxon>Bacteria</taxon>
        <taxon>Pseudomonadati</taxon>
        <taxon>Bacteroidota</taxon>
        <taxon>Cytophagia</taxon>
        <taxon>Cytophagales</taxon>
        <taxon>Hymenobacteraceae</taxon>
        <taxon>Hymenobacter</taxon>
    </lineage>
</organism>
<name>A0ABP7RZ99_9BACT</name>
<gene>
    <name evidence="2" type="ORF">GCM10022408_15060</name>
</gene>
<sequence>MNTSKNTFIALLFTFFSSGLLFSGLIEAMNGKNEITVDFVIVFFVIHFIVGLIGLRQFLWLINGRQEMTIENGSLTLAKRGTFIVKPKVYSLEVVKNIRQATDEDSLSLFDKIQLNIGLNRKVLFGHIVGQILFDYNGKTVKVFNDLNKNERMTLINEMEKWK</sequence>
<feature type="transmembrane region" description="Helical" evidence="1">
    <location>
        <begin position="39"/>
        <end position="62"/>
    </location>
</feature>
<protein>
    <submittedName>
        <fullName evidence="2">Uncharacterized protein</fullName>
    </submittedName>
</protein>
<reference evidence="3" key="1">
    <citation type="journal article" date="2019" name="Int. J. Syst. Evol. Microbiol.">
        <title>The Global Catalogue of Microorganisms (GCM) 10K type strain sequencing project: providing services to taxonomists for standard genome sequencing and annotation.</title>
        <authorList>
            <consortium name="The Broad Institute Genomics Platform"/>
            <consortium name="The Broad Institute Genome Sequencing Center for Infectious Disease"/>
            <person name="Wu L."/>
            <person name="Ma J."/>
        </authorList>
    </citation>
    <scope>NUCLEOTIDE SEQUENCE [LARGE SCALE GENOMIC DNA]</scope>
    <source>
        <strain evidence="3">JCM 17224</strain>
    </source>
</reference>
<proteinExistence type="predicted"/>
<keyword evidence="1" id="KW-1133">Transmembrane helix</keyword>
<keyword evidence="1" id="KW-0812">Transmembrane</keyword>